<dbReference type="Proteomes" id="UP000239589">
    <property type="component" value="Unassembled WGS sequence"/>
</dbReference>
<name>A0A2S6CU01_9CYAN</name>
<dbReference type="RefSeq" id="WP_104387975.1">
    <property type="nucleotide sequence ID" value="NZ_PGEM01000078.1"/>
</dbReference>
<evidence type="ECO:0000256" key="2">
    <source>
        <dbReference type="PIRSR" id="PIRSR600888-3"/>
    </source>
</evidence>
<feature type="site" description="Participates in a stacking interaction with the thymidine ring of dTDP-4-oxo-6-deoxyglucose" evidence="2">
    <location>
        <position position="138"/>
    </location>
</feature>
<gene>
    <name evidence="4" type="primary">rfbC</name>
    <name evidence="4" type="ORF">CUN59_11535</name>
</gene>
<dbReference type="Pfam" id="PF00908">
    <property type="entry name" value="dTDP_sugar_isom"/>
    <property type="match status" value="1"/>
</dbReference>
<dbReference type="NCBIfam" id="TIGR01221">
    <property type="entry name" value="rmlC"/>
    <property type="match status" value="1"/>
</dbReference>
<dbReference type="AlphaFoldDB" id="A0A2S6CU01"/>
<dbReference type="GO" id="GO:0019305">
    <property type="term" value="P:dTDP-rhamnose biosynthetic process"/>
    <property type="evidence" value="ECO:0007669"/>
    <property type="project" value="UniProtKB-UniRule"/>
</dbReference>
<dbReference type="InterPro" id="IPR011051">
    <property type="entry name" value="RmlC_Cupin_sf"/>
</dbReference>
<sequence length="181" mass="20485">MIFTATKLAGAFIIDLEEKPDSRGFFARTFCADEFLSHGLKPTVAQCNLSFNHQKGTLRGMHYQTLPAAETKLIRCTQGAIYDVIIDMRPESPTYLSHIGVELTAQNRRALYVPEMFAHGYQALTDGAEVVYQVGEFYTPGYERGLRYNDPMLEISWPMNVTEISDKDRNWPLLESILIGV</sequence>
<dbReference type="SUPFAM" id="SSF51182">
    <property type="entry name" value="RmlC-like cupins"/>
    <property type="match status" value="1"/>
</dbReference>
<dbReference type="InterPro" id="IPR014710">
    <property type="entry name" value="RmlC-like_jellyroll"/>
</dbReference>
<evidence type="ECO:0000313" key="4">
    <source>
        <dbReference type="EMBL" id="PPJ63171.1"/>
    </source>
</evidence>
<comment type="function">
    <text evidence="3">Catalyzes the epimerization of the C3' and C5'positions of dTDP-6-deoxy-D-xylo-4-hexulose, forming dTDP-6-deoxy-L-lyxo-4-hexulose.</text>
</comment>
<dbReference type="InterPro" id="IPR000888">
    <property type="entry name" value="RmlC-like"/>
</dbReference>
<evidence type="ECO:0000256" key="1">
    <source>
        <dbReference type="PIRSR" id="PIRSR600888-1"/>
    </source>
</evidence>
<dbReference type="Gene3D" id="2.60.120.10">
    <property type="entry name" value="Jelly Rolls"/>
    <property type="match status" value="1"/>
</dbReference>
<comment type="caution">
    <text evidence="4">The sequence shown here is derived from an EMBL/GenBank/DDBJ whole genome shotgun (WGS) entry which is preliminary data.</text>
</comment>
<comment type="pathway">
    <text evidence="3">Carbohydrate biosynthesis; dTDP-L-rhamnose biosynthesis.</text>
</comment>
<accession>A0A2S6CU01</accession>
<feature type="active site" description="Proton donor" evidence="1">
    <location>
        <position position="132"/>
    </location>
</feature>
<dbReference type="PANTHER" id="PTHR21047:SF2">
    <property type="entry name" value="THYMIDINE DIPHOSPHO-4-KETO-RHAMNOSE 3,5-EPIMERASE"/>
    <property type="match status" value="1"/>
</dbReference>
<dbReference type="OrthoDB" id="9800680at2"/>
<reference evidence="4 5" key="1">
    <citation type="submission" date="2018-02" db="EMBL/GenBank/DDBJ databases">
        <title>Discovery of a pederin family compound in a non-symbiotic bloom-forming cyanobacterium.</title>
        <authorList>
            <person name="Kust A."/>
            <person name="Mares J."/>
            <person name="Jokela J."/>
            <person name="Urajova P."/>
            <person name="Hajek J."/>
            <person name="Saurav K."/>
            <person name="Voracova K."/>
            <person name="Fewer D.P."/>
            <person name="Haapaniemi E."/>
            <person name="Permi P."/>
            <person name="Rehakova K."/>
            <person name="Sivonen K."/>
            <person name="Hrouzek P."/>
        </authorList>
    </citation>
    <scope>NUCLEOTIDE SEQUENCE [LARGE SCALE GENOMIC DNA]</scope>
    <source>
        <strain evidence="4 5">CHARLIE-1</strain>
    </source>
</reference>
<comment type="catalytic activity">
    <reaction evidence="3">
        <text>dTDP-4-dehydro-6-deoxy-alpha-D-glucose = dTDP-4-dehydro-beta-L-rhamnose</text>
        <dbReference type="Rhea" id="RHEA:16969"/>
        <dbReference type="ChEBI" id="CHEBI:57649"/>
        <dbReference type="ChEBI" id="CHEBI:62830"/>
        <dbReference type="EC" id="5.1.3.13"/>
    </reaction>
</comment>
<protein>
    <recommendedName>
        <fullName evidence="3">dTDP-4-dehydrorhamnose 3,5-epimerase</fullName>
        <ecNumber evidence="3">5.1.3.13</ecNumber>
    </recommendedName>
    <alternativeName>
        <fullName evidence="3">Thymidine diphospho-4-keto-rhamnose 3,5-epimerase</fullName>
    </alternativeName>
</protein>
<dbReference type="CDD" id="cd00438">
    <property type="entry name" value="cupin_RmlC"/>
    <property type="match status" value="1"/>
</dbReference>
<dbReference type="EC" id="5.1.3.13" evidence="3"/>
<dbReference type="PANTHER" id="PTHR21047">
    <property type="entry name" value="DTDP-6-DEOXY-D-GLUCOSE-3,5 EPIMERASE"/>
    <property type="match status" value="1"/>
</dbReference>
<feature type="active site" description="Proton acceptor" evidence="1">
    <location>
        <position position="62"/>
    </location>
</feature>
<dbReference type="EMBL" id="PGEM01000078">
    <property type="protein sequence ID" value="PPJ63171.1"/>
    <property type="molecule type" value="Genomic_DNA"/>
</dbReference>
<comment type="subunit">
    <text evidence="3">Homodimer.</text>
</comment>
<dbReference type="UniPathway" id="UPA00124"/>
<evidence type="ECO:0000256" key="3">
    <source>
        <dbReference type="RuleBase" id="RU364069"/>
    </source>
</evidence>
<dbReference type="GO" id="GO:0008830">
    <property type="term" value="F:dTDP-4-dehydrorhamnose 3,5-epimerase activity"/>
    <property type="evidence" value="ECO:0007669"/>
    <property type="project" value="UniProtKB-UniRule"/>
</dbReference>
<organism evidence="4 5">
    <name type="scientific">Cuspidothrix issatschenkoi CHARLIE-1</name>
    <dbReference type="NCBI Taxonomy" id="2052836"/>
    <lineage>
        <taxon>Bacteria</taxon>
        <taxon>Bacillati</taxon>
        <taxon>Cyanobacteriota</taxon>
        <taxon>Cyanophyceae</taxon>
        <taxon>Nostocales</taxon>
        <taxon>Aphanizomenonaceae</taxon>
        <taxon>Cuspidothrix</taxon>
    </lineage>
</organism>
<keyword evidence="5" id="KW-1185">Reference proteome</keyword>
<evidence type="ECO:0000313" key="5">
    <source>
        <dbReference type="Proteomes" id="UP000239589"/>
    </source>
</evidence>
<dbReference type="GO" id="GO:0005829">
    <property type="term" value="C:cytosol"/>
    <property type="evidence" value="ECO:0007669"/>
    <property type="project" value="TreeGrafter"/>
</dbReference>
<comment type="similarity">
    <text evidence="3">Belongs to the dTDP-4-dehydrorhamnose 3,5-epimerase family.</text>
</comment>
<proteinExistence type="inferred from homology"/>
<keyword evidence="3" id="KW-0413">Isomerase</keyword>
<dbReference type="GO" id="GO:0000271">
    <property type="term" value="P:polysaccharide biosynthetic process"/>
    <property type="evidence" value="ECO:0007669"/>
    <property type="project" value="TreeGrafter"/>
</dbReference>